<accession>A0A9P0ZQ19</accession>
<keyword evidence="3" id="KW-1185">Reference proteome</keyword>
<evidence type="ECO:0000313" key="2">
    <source>
        <dbReference type="EMBL" id="CAH9110781.1"/>
    </source>
</evidence>
<name>A0A9P0ZQ19_CUSEU</name>
<organism evidence="2 3">
    <name type="scientific">Cuscuta europaea</name>
    <name type="common">European dodder</name>
    <dbReference type="NCBI Taxonomy" id="41803"/>
    <lineage>
        <taxon>Eukaryota</taxon>
        <taxon>Viridiplantae</taxon>
        <taxon>Streptophyta</taxon>
        <taxon>Embryophyta</taxon>
        <taxon>Tracheophyta</taxon>
        <taxon>Spermatophyta</taxon>
        <taxon>Magnoliopsida</taxon>
        <taxon>eudicotyledons</taxon>
        <taxon>Gunneridae</taxon>
        <taxon>Pentapetalae</taxon>
        <taxon>asterids</taxon>
        <taxon>lamiids</taxon>
        <taxon>Solanales</taxon>
        <taxon>Convolvulaceae</taxon>
        <taxon>Cuscuteae</taxon>
        <taxon>Cuscuta</taxon>
        <taxon>Cuscuta subgen. Cuscuta</taxon>
    </lineage>
</organism>
<sequence length="152" mass="17055">MDRSIKNAPDGIEERTLEFITPRSDAATPVVDNDDDDDDDAKRPGSLSASRFTARCTRSSLVKFCPPPFCSGRLRFTRIPLPSWRNPEVVAAELARNIETEITVMTTTGQDVTGKEPVISLPSFPGLLQVCYFFERRIFALFTEFLIPTRIV</sequence>
<evidence type="ECO:0000313" key="3">
    <source>
        <dbReference type="Proteomes" id="UP001152484"/>
    </source>
</evidence>
<feature type="region of interest" description="Disordered" evidence="1">
    <location>
        <begin position="1"/>
        <end position="49"/>
    </location>
</feature>
<protein>
    <submittedName>
        <fullName evidence="2">Uncharacterized protein</fullName>
    </submittedName>
</protein>
<dbReference type="EMBL" id="CAMAPE010000054">
    <property type="protein sequence ID" value="CAH9110781.1"/>
    <property type="molecule type" value="Genomic_DNA"/>
</dbReference>
<evidence type="ECO:0000256" key="1">
    <source>
        <dbReference type="SAM" id="MobiDB-lite"/>
    </source>
</evidence>
<proteinExistence type="predicted"/>
<comment type="caution">
    <text evidence="2">The sequence shown here is derived from an EMBL/GenBank/DDBJ whole genome shotgun (WGS) entry which is preliminary data.</text>
</comment>
<dbReference type="Proteomes" id="UP001152484">
    <property type="component" value="Unassembled WGS sequence"/>
</dbReference>
<dbReference type="AlphaFoldDB" id="A0A9P0ZQ19"/>
<reference evidence="2" key="1">
    <citation type="submission" date="2022-07" db="EMBL/GenBank/DDBJ databases">
        <authorList>
            <person name="Macas J."/>
            <person name="Novak P."/>
            <person name="Neumann P."/>
        </authorList>
    </citation>
    <scope>NUCLEOTIDE SEQUENCE</scope>
</reference>
<gene>
    <name evidence="2" type="ORF">CEURO_LOCUS18960</name>
</gene>